<dbReference type="GO" id="GO:1900378">
    <property type="term" value="P:positive regulation of secondary metabolite biosynthetic process"/>
    <property type="evidence" value="ECO:0007669"/>
    <property type="project" value="TreeGrafter"/>
</dbReference>
<keyword evidence="1" id="KW-0479">Metal-binding</keyword>
<dbReference type="InterPro" id="IPR000962">
    <property type="entry name" value="Znf_DskA_TraR"/>
</dbReference>
<dbReference type="Gene3D" id="1.20.120.910">
    <property type="entry name" value="DksA, coiled-coil domain"/>
    <property type="match status" value="1"/>
</dbReference>
<evidence type="ECO:0000256" key="2">
    <source>
        <dbReference type="ARBA" id="ARBA00022771"/>
    </source>
</evidence>
<dbReference type="Pfam" id="PF01258">
    <property type="entry name" value="zf-dskA_traR"/>
    <property type="match status" value="1"/>
</dbReference>
<feature type="zinc finger region" description="dksA C4-type" evidence="4">
    <location>
        <begin position="36"/>
        <end position="60"/>
    </location>
</feature>
<evidence type="ECO:0000256" key="1">
    <source>
        <dbReference type="ARBA" id="ARBA00022723"/>
    </source>
</evidence>
<accession>A0A0C1EKQ1</accession>
<reference evidence="7 9" key="2">
    <citation type="submission" date="2022-03" db="EMBL/GenBank/DDBJ databases">
        <title>Genome sequencing of Morococcus cerebrosus.</title>
        <authorList>
            <person name="Baek M.-G."/>
            <person name="Yi H."/>
        </authorList>
    </citation>
    <scope>NUCLEOTIDE SEQUENCE [LARGE SCALE GENOMIC DNA]</scope>
    <source>
        <strain evidence="7 9">CIP 81.93</strain>
    </source>
</reference>
<dbReference type="SUPFAM" id="SSF57716">
    <property type="entry name" value="Glucocorticoid receptor-like (DNA-binding domain)"/>
    <property type="match status" value="1"/>
</dbReference>
<evidence type="ECO:0000313" key="8">
    <source>
        <dbReference type="Proteomes" id="UP000031390"/>
    </source>
</evidence>
<feature type="domain" description="Zinc finger DksA/TraR C4-type" evidence="5">
    <location>
        <begin position="33"/>
        <end position="66"/>
    </location>
</feature>
<protein>
    <submittedName>
        <fullName evidence="7">TraR/DksA family transcriptional regulator</fullName>
    </submittedName>
</protein>
<keyword evidence="2" id="KW-0863">Zinc-finger</keyword>
<dbReference type="InterPro" id="IPR012783">
    <property type="entry name" value="Znf_C4_TraR"/>
</dbReference>
<dbReference type="EMBL" id="JUFZ01000013">
    <property type="protein sequence ID" value="KIC12824.1"/>
    <property type="molecule type" value="Genomic_DNA"/>
</dbReference>
<evidence type="ECO:0000259" key="5">
    <source>
        <dbReference type="Pfam" id="PF01258"/>
    </source>
</evidence>
<evidence type="ECO:0000256" key="3">
    <source>
        <dbReference type="ARBA" id="ARBA00022833"/>
    </source>
</evidence>
<keyword evidence="9" id="KW-1185">Reference proteome</keyword>
<dbReference type="RefSeq" id="WP_039405170.1">
    <property type="nucleotide sequence ID" value="NZ_CP094242.1"/>
</dbReference>
<dbReference type="EMBL" id="CP094242">
    <property type="protein sequence ID" value="UNV87377.1"/>
    <property type="molecule type" value="Genomic_DNA"/>
</dbReference>
<organism evidence="6 8">
    <name type="scientific">Morococcus cerebrosus</name>
    <dbReference type="NCBI Taxonomy" id="1056807"/>
    <lineage>
        <taxon>Bacteria</taxon>
        <taxon>Pseudomonadati</taxon>
        <taxon>Pseudomonadota</taxon>
        <taxon>Betaproteobacteria</taxon>
        <taxon>Neisseriales</taxon>
        <taxon>Neisseriaceae</taxon>
        <taxon>Morococcus</taxon>
    </lineage>
</organism>
<dbReference type="GO" id="GO:0008270">
    <property type="term" value="F:zinc ion binding"/>
    <property type="evidence" value="ECO:0007669"/>
    <property type="project" value="UniProtKB-KW"/>
</dbReference>
<keyword evidence="3" id="KW-0862">Zinc</keyword>
<evidence type="ECO:0000313" key="6">
    <source>
        <dbReference type="EMBL" id="KIC12824.1"/>
    </source>
</evidence>
<dbReference type="NCBIfam" id="TIGR02419">
    <property type="entry name" value="C4_traR_proteo"/>
    <property type="match status" value="1"/>
</dbReference>
<reference evidence="6 8" key="1">
    <citation type="submission" date="2014-12" db="EMBL/GenBank/DDBJ databases">
        <title>Genome sequence of Morococcus cerebrosus.</title>
        <authorList>
            <person name="Shin S.-K."/>
            <person name="Yi H."/>
        </authorList>
    </citation>
    <scope>NUCLEOTIDE SEQUENCE [LARGE SCALE GENOMIC DNA]</scope>
    <source>
        <strain evidence="6 8">CIP 81.93</strain>
    </source>
</reference>
<dbReference type="PROSITE" id="PS51128">
    <property type="entry name" value="ZF_DKSA_2"/>
    <property type="match status" value="1"/>
</dbReference>
<dbReference type="PANTHER" id="PTHR38777">
    <property type="entry name" value="FELS-2 PROPHAGE PROTEIN"/>
    <property type="match status" value="1"/>
</dbReference>
<dbReference type="Proteomes" id="UP000031390">
    <property type="component" value="Unassembled WGS sequence"/>
</dbReference>
<proteinExistence type="predicted"/>
<name>A0A0C1EKQ1_9NEIS</name>
<dbReference type="Proteomes" id="UP000829504">
    <property type="component" value="Chromosome"/>
</dbReference>
<sequence>MTDFADRASEREAEFLAEALAKHQTPSENTASLSHCEDCGAPIPEARRRAVRGCTRCIGCQEYFEHGFPR</sequence>
<evidence type="ECO:0000313" key="7">
    <source>
        <dbReference type="EMBL" id="UNV87377.1"/>
    </source>
</evidence>
<gene>
    <name evidence="6" type="ORF">MCC93_03640</name>
    <name evidence="7" type="ORF">MON37_12210</name>
</gene>
<evidence type="ECO:0000256" key="4">
    <source>
        <dbReference type="PROSITE-ProRule" id="PRU00510"/>
    </source>
</evidence>
<evidence type="ECO:0000313" key="9">
    <source>
        <dbReference type="Proteomes" id="UP000829504"/>
    </source>
</evidence>
<dbReference type="AlphaFoldDB" id="A0A0C1EKQ1"/>
<dbReference type="PANTHER" id="PTHR38777:SF1">
    <property type="entry name" value="DNAK SUPPRESSOR PROTEIN"/>
    <property type="match status" value="1"/>
</dbReference>